<dbReference type="GO" id="GO:0030272">
    <property type="term" value="F:5-formyltetrahydrofolate cyclo-ligase activity"/>
    <property type="evidence" value="ECO:0007669"/>
    <property type="project" value="UniProtKB-EC"/>
</dbReference>
<keyword evidence="4" id="KW-0479">Metal-binding</keyword>
<dbReference type="eggNOG" id="COG0212">
    <property type="taxonomic scope" value="Bacteria"/>
</dbReference>
<keyword evidence="6" id="KW-0436">Ligase</keyword>
<dbReference type="InterPro" id="IPR024185">
    <property type="entry name" value="FTHF_cligase-like_sf"/>
</dbReference>
<feature type="region of interest" description="Disordered" evidence="5">
    <location>
        <begin position="52"/>
        <end position="82"/>
    </location>
</feature>
<proteinExistence type="inferred from homology"/>
<evidence type="ECO:0000256" key="3">
    <source>
        <dbReference type="ARBA" id="ARBA00022840"/>
    </source>
</evidence>
<sequence>MPMPAAGTITVLTDSDACVLALVMQFSVLFLRLDIRIFSKIISMDTPPVSGFSQHTPANGHRDASNDVPHAPACSPLDPVSDGSQAAAEAAIAKARVRARVRAARTALSPKVRAERDAAVVAAVTTLVQDRGWSRVAAYVPMAREPGGSLLVPALARLTTELWLPACRPGRMLRWGRYAGPGSVCAGMWGILEPRDAPQESDFLGSLDGVFVPAIAVDDQGFRLGQGAGFYDRALAGCAAPTVAVVYASEIMPVPHEPHDVMLDIIVSDG</sequence>
<dbReference type="Proteomes" id="UP000004218">
    <property type="component" value="Unassembled WGS sequence"/>
</dbReference>
<keyword evidence="3 4" id="KW-0067">ATP-binding</keyword>
<dbReference type="STRING" id="553207.HMPREF0299_5608"/>
<dbReference type="Gene3D" id="3.40.50.10420">
    <property type="entry name" value="NagB/RpiA/CoA transferase-like"/>
    <property type="match status" value="1"/>
</dbReference>
<protein>
    <recommendedName>
        <fullName evidence="4">5-formyltetrahydrofolate cyclo-ligase</fullName>
        <ecNumber evidence="4">6.3.3.2</ecNumber>
    </recommendedName>
</protein>
<accession>E0DIU5</accession>
<comment type="caution">
    <text evidence="6">The sequence shown here is derived from an EMBL/GenBank/DDBJ whole genome shotgun (WGS) entry which is preliminary data.</text>
</comment>
<name>E0DIU5_9CORY</name>
<dbReference type="GO" id="GO:0009396">
    <property type="term" value="P:folic acid-containing compound biosynthetic process"/>
    <property type="evidence" value="ECO:0007669"/>
    <property type="project" value="TreeGrafter"/>
</dbReference>
<evidence type="ECO:0000256" key="5">
    <source>
        <dbReference type="SAM" id="MobiDB-lite"/>
    </source>
</evidence>
<dbReference type="GO" id="GO:0035999">
    <property type="term" value="P:tetrahydrofolate interconversion"/>
    <property type="evidence" value="ECO:0007669"/>
    <property type="project" value="TreeGrafter"/>
</dbReference>
<dbReference type="PANTHER" id="PTHR23407">
    <property type="entry name" value="ATPASE INHIBITOR/5-FORMYLTETRAHYDROFOLATE CYCLO-LIGASE"/>
    <property type="match status" value="1"/>
</dbReference>
<gene>
    <name evidence="6" type="ORF">HMPREF0299_5608</name>
</gene>
<dbReference type="PANTHER" id="PTHR23407:SF1">
    <property type="entry name" value="5-FORMYLTETRAHYDROFOLATE CYCLO-LIGASE"/>
    <property type="match status" value="1"/>
</dbReference>
<keyword evidence="2 4" id="KW-0547">Nucleotide-binding</keyword>
<comment type="similarity">
    <text evidence="1 4">Belongs to the 5-formyltetrahydrofolate cyclo-ligase family.</text>
</comment>
<dbReference type="NCBIfam" id="TIGR02727">
    <property type="entry name" value="MTHFS_bact"/>
    <property type="match status" value="1"/>
</dbReference>
<evidence type="ECO:0000256" key="4">
    <source>
        <dbReference type="RuleBase" id="RU361279"/>
    </source>
</evidence>
<keyword evidence="4" id="KW-0460">Magnesium</keyword>
<dbReference type="AlphaFoldDB" id="E0DIU5"/>
<comment type="catalytic activity">
    <reaction evidence="4">
        <text>(6S)-5-formyl-5,6,7,8-tetrahydrofolate + ATP = (6R)-5,10-methenyltetrahydrofolate + ADP + phosphate</text>
        <dbReference type="Rhea" id="RHEA:10488"/>
        <dbReference type="ChEBI" id="CHEBI:30616"/>
        <dbReference type="ChEBI" id="CHEBI:43474"/>
        <dbReference type="ChEBI" id="CHEBI:57455"/>
        <dbReference type="ChEBI" id="CHEBI:57457"/>
        <dbReference type="ChEBI" id="CHEBI:456216"/>
        <dbReference type="EC" id="6.3.3.2"/>
    </reaction>
</comment>
<evidence type="ECO:0000256" key="1">
    <source>
        <dbReference type="ARBA" id="ARBA00010638"/>
    </source>
</evidence>
<dbReference type="GO" id="GO:0046872">
    <property type="term" value="F:metal ion binding"/>
    <property type="evidence" value="ECO:0007669"/>
    <property type="project" value="UniProtKB-KW"/>
</dbReference>
<reference evidence="6" key="1">
    <citation type="submission" date="2010-08" db="EMBL/GenBank/DDBJ databases">
        <authorList>
            <person name="Harkins D.M."/>
            <person name="Madupu R."/>
            <person name="Durkin A.S."/>
            <person name="Torralba M."/>
            <person name="Methe B."/>
            <person name="Sutton G.G."/>
            <person name="Nelson K.E."/>
        </authorList>
    </citation>
    <scope>NUCLEOTIDE SEQUENCE [LARGE SCALE GENOMIC DNA]</scope>
    <source>
        <strain evidence="6">ATCC 14266</strain>
    </source>
</reference>
<dbReference type="SUPFAM" id="SSF100950">
    <property type="entry name" value="NagB/RpiA/CoA transferase-like"/>
    <property type="match status" value="1"/>
</dbReference>
<keyword evidence="7" id="KW-1185">Reference proteome</keyword>
<dbReference type="EC" id="6.3.3.2" evidence="4"/>
<dbReference type="InterPro" id="IPR037171">
    <property type="entry name" value="NagB/RpiA_transferase-like"/>
</dbReference>
<dbReference type="GO" id="GO:0005524">
    <property type="term" value="F:ATP binding"/>
    <property type="evidence" value="ECO:0007669"/>
    <property type="project" value="UniProtKB-KW"/>
</dbReference>
<evidence type="ECO:0000313" key="7">
    <source>
        <dbReference type="Proteomes" id="UP000004218"/>
    </source>
</evidence>
<dbReference type="InterPro" id="IPR002698">
    <property type="entry name" value="FTHF_cligase"/>
</dbReference>
<evidence type="ECO:0000256" key="2">
    <source>
        <dbReference type="ARBA" id="ARBA00022741"/>
    </source>
</evidence>
<dbReference type="Pfam" id="PF01812">
    <property type="entry name" value="5-FTHF_cyc-lig"/>
    <property type="match status" value="1"/>
</dbReference>
<dbReference type="EMBL" id="ACSH02000008">
    <property type="protein sequence ID" value="EFM47735.1"/>
    <property type="molecule type" value="Genomic_DNA"/>
</dbReference>
<comment type="cofactor">
    <cofactor evidence="4">
        <name>Mg(2+)</name>
        <dbReference type="ChEBI" id="CHEBI:18420"/>
    </cofactor>
</comment>
<evidence type="ECO:0000313" key="6">
    <source>
        <dbReference type="EMBL" id="EFM47735.1"/>
    </source>
</evidence>
<organism evidence="6 7">
    <name type="scientific">Corynebacterium matruchotii ATCC 14266</name>
    <dbReference type="NCBI Taxonomy" id="553207"/>
    <lineage>
        <taxon>Bacteria</taxon>
        <taxon>Bacillati</taxon>
        <taxon>Actinomycetota</taxon>
        <taxon>Actinomycetes</taxon>
        <taxon>Mycobacteriales</taxon>
        <taxon>Corynebacteriaceae</taxon>
        <taxon>Corynebacterium</taxon>
    </lineage>
</organism>